<evidence type="ECO:0000256" key="4">
    <source>
        <dbReference type="ARBA" id="ARBA00022840"/>
    </source>
</evidence>
<feature type="non-terminal residue" evidence="7">
    <location>
        <position position="1"/>
    </location>
</feature>
<evidence type="ECO:0000259" key="6">
    <source>
        <dbReference type="PROSITE" id="PS51194"/>
    </source>
</evidence>
<dbReference type="PANTHER" id="PTHR18934">
    <property type="entry name" value="ATP-DEPENDENT RNA HELICASE"/>
    <property type="match status" value="1"/>
</dbReference>
<protein>
    <recommendedName>
        <fullName evidence="8">Helicase C-terminal domain-containing protein</fullName>
    </recommendedName>
</protein>
<dbReference type="GO" id="GO:0003723">
    <property type="term" value="F:RNA binding"/>
    <property type="evidence" value="ECO:0007669"/>
    <property type="project" value="TreeGrafter"/>
</dbReference>
<keyword evidence="1" id="KW-0547">Nucleotide-binding</keyword>
<gene>
    <name evidence="7" type="ORF">METZ01_LOCUS446877</name>
</gene>
<dbReference type="InterPro" id="IPR027417">
    <property type="entry name" value="P-loop_NTPase"/>
</dbReference>
<dbReference type="AlphaFoldDB" id="A0A382ZF30"/>
<feature type="domain" description="Helicase ATP-binding" evidence="5">
    <location>
        <begin position="1"/>
        <end position="65"/>
    </location>
</feature>
<name>A0A382ZF30_9ZZZZ</name>
<dbReference type="GO" id="GO:0004386">
    <property type="term" value="F:helicase activity"/>
    <property type="evidence" value="ECO:0007669"/>
    <property type="project" value="UniProtKB-KW"/>
</dbReference>
<dbReference type="InterPro" id="IPR001650">
    <property type="entry name" value="Helicase_C-like"/>
</dbReference>
<dbReference type="EMBL" id="UINC01183319">
    <property type="protein sequence ID" value="SVD94023.1"/>
    <property type="molecule type" value="Genomic_DNA"/>
</dbReference>
<keyword evidence="2" id="KW-0378">Hydrolase</keyword>
<feature type="non-terminal residue" evidence="7">
    <location>
        <position position="257"/>
    </location>
</feature>
<dbReference type="Pfam" id="PF00271">
    <property type="entry name" value="Helicase_C"/>
    <property type="match status" value="1"/>
</dbReference>
<dbReference type="Gene3D" id="3.40.50.300">
    <property type="entry name" value="P-loop containing nucleotide triphosphate hydrolases"/>
    <property type="match status" value="2"/>
</dbReference>
<dbReference type="InterPro" id="IPR014001">
    <property type="entry name" value="Helicase_ATP-bd"/>
</dbReference>
<evidence type="ECO:0000313" key="7">
    <source>
        <dbReference type="EMBL" id="SVD94023.1"/>
    </source>
</evidence>
<dbReference type="PROSITE" id="PS51194">
    <property type="entry name" value="HELICASE_CTER"/>
    <property type="match status" value="1"/>
</dbReference>
<evidence type="ECO:0000259" key="5">
    <source>
        <dbReference type="PROSITE" id="PS51192"/>
    </source>
</evidence>
<organism evidence="7">
    <name type="scientific">marine metagenome</name>
    <dbReference type="NCBI Taxonomy" id="408172"/>
    <lineage>
        <taxon>unclassified sequences</taxon>
        <taxon>metagenomes</taxon>
        <taxon>ecological metagenomes</taxon>
    </lineage>
</organism>
<dbReference type="PANTHER" id="PTHR18934:SF99">
    <property type="entry name" value="ATP-DEPENDENT RNA HELICASE DHX37-RELATED"/>
    <property type="match status" value="1"/>
</dbReference>
<evidence type="ECO:0000256" key="2">
    <source>
        <dbReference type="ARBA" id="ARBA00022801"/>
    </source>
</evidence>
<accession>A0A382ZF30</accession>
<dbReference type="CDD" id="cd18791">
    <property type="entry name" value="SF2_C_RHA"/>
    <property type="match status" value="1"/>
</dbReference>
<keyword evidence="4" id="KW-0067">ATP-binding</keyword>
<dbReference type="GO" id="GO:0005524">
    <property type="term" value="F:ATP binding"/>
    <property type="evidence" value="ECO:0007669"/>
    <property type="project" value="UniProtKB-KW"/>
</dbReference>
<sequence>ANLLEYDTVILDEAHERSLSIDFLLGYLRLLRIKRPDLKIIITSATIDVETFSKAFDNAPIIEVSGRVFPVEIQYWPPEEVQQSDEYTYIDASVDAVDMVVNGSRKGDILMFMPTEKDIHETRRRLEGRSIHKTDILPLFGRLTASDQQRVFNPEQGKRRIVIATNIAETSLTIPLIKYVIDPGLARISRYDARNQTHRLPVESIAQSSARQRAGRCGRVSDGICLRLYSEENLKERPEYTQPEIQRSNLAEVILRM</sequence>
<dbReference type="GO" id="GO:0016787">
    <property type="term" value="F:hydrolase activity"/>
    <property type="evidence" value="ECO:0007669"/>
    <property type="project" value="UniProtKB-KW"/>
</dbReference>
<evidence type="ECO:0000256" key="3">
    <source>
        <dbReference type="ARBA" id="ARBA00022806"/>
    </source>
</evidence>
<evidence type="ECO:0000256" key="1">
    <source>
        <dbReference type="ARBA" id="ARBA00022741"/>
    </source>
</evidence>
<evidence type="ECO:0008006" key="8">
    <source>
        <dbReference type="Google" id="ProtNLM"/>
    </source>
</evidence>
<dbReference type="PROSITE" id="PS51192">
    <property type="entry name" value="HELICASE_ATP_BIND_1"/>
    <property type="match status" value="1"/>
</dbReference>
<keyword evidence="3" id="KW-0347">Helicase</keyword>
<dbReference type="SUPFAM" id="SSF52540">
    <property type="entry name" value="P-loop containing nucleoside triphosphate hydrolases"/>
    <property type="match status" value="1"/>
</dbReference>
<dbReference type="SMART" id="SM00490">
    <property type="entry name" value="HELICc"/>
    <property type="match status" value="1"/>
</dbReference>
<reference evidence="7" key="1">
    <citation type="submission" date="2018-05" db="EMBL/GenBank/DDBJ databases">
        <authorList>
            <person name="Lanie J.A."/>
            <person name="Ng W.-L."/>
            <person name="Kazmierczak K.M."/>
            <person name="Andrzejewski T.M."/>
            <person name="Davidsen T.M."/>
            <person name="Wayne K.J."/>
            <person name="Tettelin H."/>
            <person name="Glass J.I."/>
            <person name="Rusch D."/>
            <person name="Podicherti R."/>
            <person name="Tsui H.-C.T."/>
            <person name="Winkler M.E."/>
        </authorList>
    </citation>
    <scope>NUCLEOTIDE SEQUENCE</scope>
</reference>
<proteinExistence type="predicted"/>
<feature type="domain" description="Helicase C-terminal" evidence="6">
    <location>
        <begin position="93"/>
        <end position="257"/>
    </location>
</feature>